<gene>
    <name evidence="1" type="ORF">SCFA_660088</name>
</gene>
<dbReference type="Pfam" id="PF04381">
    <property type="entry name" value="RdgC"/>
    <property type="match status" value="1"/>
</dbReference>
<sequence>MGIMSNTVSIYQYEVLGDFPKGDLRLWIQQCLEKNRFEPIDTVPDGESVGWVRFDEHTSSDFGSFDAFSFEHYCLFALRKDVRKVPAALLRNLVEKECGQWLRERPKLHKVPAGKKREIRENIHASLLARSLPDPSAVDVLWNTETGIVTVANIGAKVLDFVEDEFAKTFEGLSLSPIHPIRRAEKVLPAEHLDALVRANQASSRDVLLQIKKNRWLGWEFFLWLMYKSAEGSSEYRVTREGPAEMGDRFVAYVYDRFVLTQDHEDGIRKSMISGPQKNFSEACKAIVSGKNITEATLYFEKDMFKWKMSLKGDIFAFGSFSCPPVKIEKDEMTDPAMEREAVFFERMNLLETGIQLFESLFEAFLSDRLTGPWPQITRAINEWLHKT</sequence>
<dbReference type="EMBL" id="CAADRM010000132">
    <property type="protein sequence ID" value="VFU17477.1"/>
    <property type="molecule type" value="Genomic_DNA"/>
</dbReference>
<dbReference type="InterPro" id="IPR007476">
    <property type="entry name" value="RdgC"/>
</dbReference>
<dbReference type="GO" id="GO:0006310">
    <property type="term" value="P:DNA recombination"/>
    <property type="evidence" value="ECO:0007669"/>
    <property type="project" value="InterPro"/>
</dbReference>
<reference evidence="1" key="1">
    <citation type="submission" date="2019-03" db="EMBL/GenBank/DDBJ databases">
        <authorList>
            <person name="Hao L."/>
        </authorList>
    </citation>
    <scope>NUCLEOTIDE SEQUENCE</scope>
</reference>
<dbReference type="AlphaFoldDB" id="A0A485M3I1"/>
<protein>
    <submittedName>
        <fullName evidence="1">Recombination associated protein</fullName>
    </submittedName>
</protein>
<proteinExistence type="predicted"/>
<organism evidence="1">
    <name type="scientific">anaerobic digester metagenome</name>
    <dbReference type="NCBI Taxonomy" id="1263854"/>
    <lineage>
        <taxon>unclassified sequences</taxon>
        <taxon>metagenomes</taxon>
        <taxon>ecological metagenomes</taxon>
    </lineage>
</organism>
<evidence type="ECO:0000313" key="1">
    <source>
        <dbReference type="EMBL" id="VFU17477.1"/>
    </source>
</evidence>
<name>A0A485M3I1_9ZZZZ</name>
<accession>A0A485M3I1</accession>